<name>A0A1F6W728_9BACT</name>
<accession>A0A1F6W728</accession>
<dbReference type="AlphaFoldDB" id="A0A1F6W728"/>
<evidence type="ECO:0008006" key="4">
    <source>
        <dbReference type="Google" id="ProtNLM"/>
    </source>
</evidence>
<dbReference type="STRING" id="1801750.A3B85_03135"/>
<dbReference type="EMBL" id="MFUA01000002">
    <property type="protein sequence ID" value="OGI77728.1"/>
    <property type="molecule type" value="Genomic_DNA"/>
</dbReference>
<evidence type="ECO:0000313" key="3">
    <source>
        <dbReference type="Proteomes" id="UP000178374"/>
    </source>
</evidence>
<dbReference type="Proteomes" id="UP000178374">
    <property type="component" value="Unassembled WGS sequence"/>
</dbReference>
<gene>
    <name evidence="2" type="ORF">A3B85_03135</name>
</gene>
<keyword evidence="1" id="KW-0472">Membrane</keyword>
<keyword evidence="1" id="KW-0812">Transmembrane</keyword>
<organism evidence="2 3">
    <name type="scientific">Candidatus Nomurabacteria bacterium RIFCSPHIGHO2_02_FULL_37_13</name>
    <dbReference type="NCBI Taxonomy" id="1801750"/>
    <lineage>
        <taxon>Bacteria</taxon>
        <taxon>Candidatus Nomuraibacteriota</taxon>
    </lineage>
</organism>
<proteinExistence type="predicted"/>
<comment type="caution">
    <text evidence="2">The sequence shown here is derived from an EMBL/GenBank/DDBJ whole genome shotgun (WGS) entry which is preliminary data.</text>
</comment>
<keyword evidence="1" id="KW-1133">Transmembrane helix</keyword>
<evidence type="ECO:0000313" key="2">
    <source>
        <dbReference type="EMBL" id="OGI77728.1"/>
    </source>
</evidence>
<feature type="transmembrane region" description="Helical" evidence="1">
    <location>
        <begin position="12"/>
        <end position="36"/>
    </location>
</feature>
<reference evidence="2 3" key="1">
    <citation type="journal article" date="2016" name="Nat. Commun.">
        <title>Thousands of microbial genomes shed light on interconnected biogeochemical processes in an aquifer system.</title>
        <authorList>
            <person name="Anantharaman K."/>
            <person name="Brown C.T."/>
            <person name="Hug L.A."/>
            <person name="Sharon I."/>
            <person name="Castelle C.J."/>
            <person name="Probst A.J."/>
            <person name="Thomas B.C."/>
            <person name="Singh A."/>
            <person name="Wilkins M.J."/>
            <person name="Karaoz U."/>
            <person name="Brodie E.L."/>
            <person name="Williams K.H."/>
            <person name="Hubbard S.S."/>
            <person name="Banfield J.F."/>
        </authorList>
    </citation>
    <scope>NUCLEOTIDE SEQUENCE [LARGE SCALE GENOMIC DNA]</scope>
</reference>
<evidence type="ECO:0000256" key="1">
    <source>
        <dbReference type="SAM" id="Phobius"/>
    </source>
</evidence>
<sequence>MKTVGSLEKLRGFMMVEILIVISIIVVSVLAALAVAQKSIYLSRQSLHQSQAAFLLEEGAEAVRIARDNAWVNVSSLNLSTDYYLSFSGGTWTLSTSPSGIDIFTRKIIFSSAYRDANEDLISSGALDSQTRLATIDVSWLEGGQTFSKTIQFYLADIFS</sequence>
<protein>
    <recommendedName>
        <fullName evidence="4">Type 4 fimbrial biogenesis protein PilX N-terminal domain-containing protein</fullName>
    </recommendedName>
</protein>